<dbReference type="PANTHER" id="PTHR32432">
    <property type="entry name" value="CELL DIVISION PROTEIN FTSA-RELATED"/>
    <property type="match status" value="1"/>
</dbReference>
<proteinExistence type="predicted"/>
<dbReference type="Proteomes" id="UP000246018">
    <property type="component" value="Unassembled WGS sequence"/>
</dbReference>
<dbReference type="EMBL" id="QDGZ01000007">
    <property type="protein sequence ID" value="PVG81531.1"/>
    <property type="molecule type" value="Genomic_DNA"/>
</dbReference>
<dbReference type="PIRSF" id="PIRSF019169">
    <property type="entry name" value="PilM"/>
    <property type="match status" value="1"/>
</dbReference>
<sequence>MPPTVIGLDIGTSGIRAAEVAHGRRGPQLRRFAAATLPDGTVRAGEVVDPEALGVALKQLWSRGKFSSKQVALGLADDSVVVRQADLDWMPEADFRKALRYQVADVVPLPMDQTNLDHVLLDDFEAPREQGEGVRRVARILLVAAPQQLVDGLVRATESAGLRVVRADLAPLALARATGAGTGTEAVVDIGAETVTVAVHSSGRPQFVRFLQGLGGAHLTRALQEKFGWERADAERTKVAAGLLSSARHPDQPASIDHPAQYLLTDLAAELVEEIRATLAFSLDAHEDPAGQLDRVVLTGGGARLGGLPHLAEMVLSVPVVHLEEPGDLRARRGSRVDDLAELRSVLAVGLALGGAA</sequence>
<dbReference type="NCBIfam" id="TIGR01175">
    <property type="entry name" value="pilM"/>
    <property type="match status" value="1"/>
</dbReference>
<dbReference type="InterPro" id="IPR003494">
    <property type="entry name" value="SHS2_FtsA"/>
</dbReference>
<dbReference type="AlphaFoldDB" id="A0A2T8F740"/>
<dbReference type="Gene3D" id="3.30.1490.300">
    <property type="match status" value="1"/>
</dbReference>
<comment type="caution">
    <text evidence="2">The sequence shown here is derived from an EMBL/GenBank/DDBJ whole genome shotgun (WGS) entry which is preliminary data.</text>
</comment>
<feature type="domain" description="SHS2" evidence="1">
    <location>
        <begin position="5"/>
        <end position="178"/>
    </location>
</feature>
<dbReference type="OrthoDB" id="1926201at2"/>
<keyword evidence="3" id="KW-1185">Reference proteome</keyword>
<dbReference type="CDD" id="cd24049">
    <property type="entry name" value="ASKHA_NBD_PilM"/>
    <property type="match status" value="1"/>
</dbReference>
<accession>A0A2T8F740</accession>
<dbReference type="InterPro" id="IPR043129">
    <property type="entry name" value="ATPase_NBD"/>
</dbReference>
<evidence type="ECO:0000259" key="1">
    <source>
        <dbReference type="SMART" id="SM00842"/>
    </source>
</evidence>
<dbReference type="Gene3D" id="3.30.420.40">
    <property type="match status" value="2"/>
</dbReference>
<dbReference type="Pfam" id="PF11104">
    <property type="entry name" value="PilM_2"/>
    <property type="match status" value="1"/>
</dbReference>
<evidence type="ECO:0000313" key="3">
    <source>
        <dbReference type="Proteomes" id="UP000246018"/>
    </source>
</evidence>
<dbReference type="InterPro" id="IPR050696">
    <property type="entry name" value="FtsA/MreB"/>
</dbReference>
<name>A0A2T8F740_9ACTN</name>
<dbReference type="SUPFAM" id="SSF53067">
    <property type="entry name" value="Actin-like ATPase domain"/>
    <property type="match status" value="2"/>
</dbReference>
<dbReference type="SMART" id="SM00842">
    <property type="entry name" value="FtsA"/>
    <property type="match status" value="1"/>
</dbReference>
<gene>
    <name evidence="2" type="ORF">DDE18_16075</name>
</gene>
<dbReference type="InterPro" id="IPR005883">
    <property type="entry name" value="PilM"/>
</dbReference>
<organism evidence="2 3">
    <name type="scientific">Nocardioides gansuensis</name>
    <dbReference type="NCBI Taxonomy" id="2138300"/>
    <lineage>
        <taxon>Bacteria</taxon>
        <taxon>Bacillati</taxon>
        <taxon>Actinomycetota</taxon>
        <taxon>Actinomycetes</taxon>
        <taxon>Propionibacteriales</taxon>
        <taxon>Nocardioidaceae</taxon>
        <taxon>Nocardioides</taxon>
    </lineage>
</organism>
<evidence type="ECO:0000313" key="2">
    <source>
        <dbReference type="EMBL" id="PVG81531.1"/>
    </source>
</evidence>
<dbReference type="RefSeq" id="WP_116573298.1">
    <property type="nucleotide sequence ID" value="NZ_QDGZ01000007.1"/>
</dbReference>
<reference evidence="2 3" key="1">
    <citation type="submission" date="2018-04" db="EMBL/GenBank/DDBJ databases">
        <title>Genome of Nocardioides gansuensis WSJ-1.</title>
        <authorList>
            <person name="Wu S."/>
            <person name="Wang G."/>
        </authorList>
    </citation>
    <scope>NUCLEOTIDE SEQUENCE [LARGE SCALE GENOMIC DNA]</scope>
    <source>
        <strain evidence="2 3">WSJ-1</strain>
    </source>
</reference>
<protein>
    <submittedName>
        <fullName evidence="2">Pilus assembly protein PilM</fullName>
    </submittedName>
</protein>
<dbReference type="PANTHER" id="PTHR32432:SF3">
    <property type="entry name" value="ETHANOLAMINE UTILIZATION PROTEIN EUTJ"/>
    <property type="match status" value="1"/>
</dbReference>
<dbReference type="GO" id="GO:0051301">
    <property type="term" value="P:cell division"/>
    <property type="evidence" value="ECO:0007669"/>
    <property type="project" value="InterPro"/>
</dbReference>